<gene>
    <name evidence="2" type="ORF">DI544_09295</name>
</gene>
<feature type="chain" id="PRO_5016126638" evidence="1">
    <location>
        <begin position="21"/>
        <end position="91"/>
    </location>
</feature>
<evidence type="ECO:0000313" key="2">
    <source>
        <dbReference type="EMBL" id="PZQ60050.1"/>
    </source>
</evidence>
<evidence type="ECO:0000256" key="1">
    <source>
        <dbReference type="SAM" id="SignalP"/>
    </source>
</evidence>
<proteinExistence type="predicted"/>
<feature type="signal peptide" evidence="1">
    <location>
        <begin position="1"/>
        <end position="20"/>
    </location>
</feature>
<dbReference type="Proteomes" id="UP000249229">
    <property type="component" value="Unassembled WGS sequence"/>
</dbReference>
<dbReference type="EMBL" id="QFQI01000006">
    <property type="protein sequence ID" value="PZQ60050.1"/>
    <property type="molecule type" value="Genomic_DNA"/>
</dbReference>
<keyword evidence="1" id="KW-0732">Signal</keyword>
<name>A0A2W5R9U2_9SPHN</name>
<organism evidence="2 3">
    <name type="scientific">Sphingomonas taxi</name>
    <dbReference type="NCBI Taxonomy" id="1549858"/>
    <lineage>
        <taxon>Bacteria</taxon>
        <taxon>Pseudomonadati</taxon>
        <taxon>Pseudomonadota</taxon>
        <taxon>Alphaproteobacteria</taxon>
        <taxon>Sphingomonadales</taxon>
        <taxon>Sphingomonadaceae</taxon>
        <taxon>Sphingomonas</taxon>
    </lineage>
</organism>
<reference evidence="2 3" key="1">
    <citation type="submission" date="2017-08" db="EMBL/GenBank/DDBJ databases">
        <title>Infants hospitalized years apart are colonized by the same room-sourced microbial strains.</title>
        <authorList>
            <person name="Brooks B."/>
            <person name="Olm M.R."/>
            <person name="Firek B.A."/>
            <person name="Baker R."/>
            <person name="Thomas B.C."/>
            <person name="Morowitz M.J."/>
            <person name="Banfield J.F."/>
        </authorList>
    </citation>
    <scope>NUCLEOTIDE SEQUENCE [LARGE SCALE GENOMIC DNA]</scope>
    <source>
        <strain evidence="2">S2_005_001_R1_22</strain>
    </source>
</reference>
<accession>A0A2W5R9U2</accession>
<protein>
    <submittedName>
        <fullName evidence="2">Uncharacterized protein</fullName>
    </submittedName>
</protein>
<comment type="caution">
    <text evidence="2">The sequence shown here is derived from an EMBL/GenBank/DDBJ whole genome shotgun (WGS) entry which is preliminary data.</text>
</comment>
<evidence type="ECO:0000313" key="3">
    <source>
        <dbReference type="Proteomes" id="UP000249229"/>
    </source>
</evidence>
<sequence length="91" mass="9702">MMRLLILFAAAALMPAAVQAAERTFTRDGHTYVYSTSTRDDGRTLIEGHEVGSAARFRLLVDGTRVAGQANGHPVSFRTSRPLGGDAAIAN</sequence>
<dbReference type="AlphaFoldDB" id="A0A2W5R9U2"/>